<evidence type="ECO:0000313" key="7">
    <source>
        <dbReference type="EMBL" id="KAJ8712189.1"/>
    </source>
</evidence>
<dbReference type="EMBL" id="JARGEI010000021">
    <property type="protein sequence ID" value="KAJ8712182.1"/>
    <property type="molecule type" value="Genomic_DNA"/>
</dbReference>
<dbReference type="EMBL" id="JARGEI010000021">
    <property type="protein sequence ID" value="KAJ8712187.1"/>
    <property type="molecule type" value="Genomic_DNA"/>
</dbReference>
<evidence type="ECO:0000313" key="9">
    <source>
        <dbReference type="EMBL" id="KAJ8712191.1"/>
    </source>
</evidence>
<keyword evidence="11" id="KW-1185">Reference proteome</keyword>
<evidence type="ECO:0000313" key="1">
    <source>
        <dbReference type="EMBL" id="KAJ8712182.1"/>
    </source>
</evidence>
<proteinExistence type="predicted"/>
<protein>
    <submittedName>
        <fullName evidence="2">Uncharacterized protein</fullName>
    </submittedName>
</protein>
<dbReference type="EMBL" id="JARGEI010000021">
    <property type="protein sequence ID" value="KAJ8712191.1"/>
    <property type="molecule type" value="Genomic_DNA"/>
</dbReference>
<evidence type="ECO:0000313" key="11">
    <source>
        <dbReference type="Proteomes" id="UP001231518"/>
    </source>
</evidence>
<dbReference type="EMBL" id="JARGEI010000021">
    <property type="protein sequence ID" value="KAJ8712192.1"/>
    <property type="molecule type" value="Genomic_DNA"/>
</dbReference>
<evidence type="ECO:0000313" key="6">
    <source>
        <dbReference type="EMBL" id="KAJ8712188.1"/>
    </source>
</evidence>
<dbReference type="EMBL" id="JARGEI010000021">
    <property type="protein sequence ID" value="KAJ8712186.1"/>
    <property type="molecule type" value="Genomic_DNA"/>
</dbReference>
<dbReference type="EMBL" id="JARGEI010000021">
    <property type="protein sequence ID" value="KAJ8712183.1"/>
    <property type="molecule type" value="Genomic_DNA"/>
</dbReference>
<evidence type="ECO:0000313" key="10">
    <source>
        <dbReference type="EMBL" id="KAJ8712192.1"/>
    </source>
</evidence>
<reference evidence="2" key="1">
    <citation type="submission" date="2023-03" db="EMBL/GenBank/DDBJ databases">
        <title>Chromosome-level genomes of two armyworms, Mythimna separata and Mythimna loreyi, provide insights into the biosynthesis and reception of sex pheromones.</title>
        <authorList>
            <person name="Zhao H."/>
        </authorList>
    </citation>
    <scope>NUCLEOTIDE SEQUENCE</scope>
    <source>
        <strain evidence="2">BeijingLab</strain>
        <tissue evidence="2">Pupa</tissue>
    </source>
</reference>
<dbReference type="EMBL" id="JARGEI010000021">
    <property type="protein sequence ID" value="KAJ8712188.1"/>
    <property type="molecule type" value="Genomic_DNA"/>
</dbReference>
<organism evidence="2 11">
    <name type="scientific">Mythimna separata</name>
    <name type="common">Oriental armyworm</name>
    <name type="synonym">Pseudaletia separata</name>
    <dbReference type="NCBI Taxonomy" id="271217"/>
    <lineage>
        <taxon>Eukaryota</taxon>
        <taxon>Metazoa</taxon>
        <taxon>Ecdysozoa</taxon>
        <taxon>Arthropoda</taxon>
        <taxon>Hexapoda</taxon>
        <taxon>Insecta</taxon>
        <taxon>Pterygota</taxon>
        <taxon>Neoptera</taxon>
        <taxon>Endopterygota</taxon>
        <taxon>Lepidoptera</taxon>
        <taxon>Glossata</taxon>
        <taxon>Ditrysia</taxon>
        <taxon>Noctuoidea</taxon>
        <taxon>Noctuidae</taxon>
        <taxon>Noctuinae</taxon>
        <taxon>Hadenini</taxon>
        <taxon>Mythimna</taxon>
    </lineage>
</organism>
<dbReference type="AlphaFoldDB" id="A0AAD7YE37"/>
<comment type="caution">
    <text evidence="2">The sequence shown here is derived from an EMBL/GenBank/DDBJ whole genome shotgun (WGS) entry which is preliminary data.</text>
</comment>
<gene>
    <name evidence="1" type="ORF">PYW07_005024</name>
    <name evidence="2" type="ORF">PYW07_005025</name>
    <name evidence="3" type="ORF">PYW07_005027</name>
    <name evidence="4" type="ORF">PYW07_005028</name>
    <name evidence="5" type="ORF">PYW07_005029</name>
    <name evidence="6" type="ORF">PYW07_005030</name>
    <name evidence="7" type="ORF">PYW07_005031</name>
    <name evidence="8" type="ORF">PYW07_005032</name>
    <name evidence="9" type="ORF">PYW07_005033</name>
    <name evidence="10" type="ORF">PYW07_005034</name>
</gene>
<dbReference type="EMBL" id="JARGEI010000021">
    <property type="protein sequence ID" value="KAJ8712185.1"/>
    <property type="molecule type" value="Genomic_DNA"/>
</dbReference>
<evidence type="ECO:0000313" key="8">
    <source>
        <dbReference type="EMBL" id="KAJ8712190.1"/>
    </source>
</evidence>
<evidence type="ECO:0000313" key="3">
    <source>
        <dbReference type="EMBL" id="KAJ8712185.1"/>
    </source>
</evidence>
<dbReference type="Proteomes" id="UP001231518">
    <property type="component" value="Chromosome 17"/>
</dbReference>
<dbReference type="EMBL" id="JARGEI010000021">
    <property type="protein sequence ID" value="KAJ8712189.1"/>
    <property type="molecule type" value="Genomic_DNA"/>
</dbReference>
<dbReference type="EMBL" id="JARGEI010000021">
    <property type="protein sequence ID" value="KAJ8712190.1"/>
    <property type="molecule type" value="Genomic_DNA"/>
</dbReference>
<accession>A0AAD7YE37</accession>
<name>A0AAD7YE37_MYTSE</name>
<evidence type="ECO:0000313" key="5">
    <source>
        <dbReference type="EMBL" id="KAJ8712187.1"/>
    </source>
</evidence>
<evidence type="ECO:0000313" key="4">
    <source>
        <dbReference type="EMBL" id="KAJ8712186.1"/>
    </source>
</evidence>
<evidence type="ECO:0000313" key="2">
    <source>
        <dbReference type="EMBL" id="KAJ8712183.1"/>
    </source>
</evidence>
<sequence>MFLSNSERLIEFLEHMTQKQAGCSKLVFDALIEHYIHVCNSERLIEFLEHMTQKQAGCSKLVFDALIEHYIHVW</sequence>